<dbReference type="SUPFAM" id="SSF102114">
    <property type="entry name" value="Radical SAM enzymes"/>
    <property type="match status" value="1"/>
</dbReference>
<reference evidence="9 10" key="1">
    <citation type="submission" date="2020-08" db="EMBL/GenBank/DDBJ databases">
        <title>Genomic Encyclopedia of Type Strains, Phase IV (KMG-V): Genome sequencing to study the core and pangenomes of soil and plant-associated prokaryotes.</title>
        <authorList>
            <person name="Whitman W."/>
        </authorList>
    </citation>
    <scope>NUCLEOTIDE SEQUENCE [LARGE SCALE GENOMIC DNA]</scope>
    <source>
        <strain evidence="9 10">X5P2</strain>
    </source>
</reference>
<organism evidence="9 10">
    <name type="scientific">Tunturiibacter gelidiferens</name>
    <dbReference type="NCBI Taxonomy" id="3069689"/>
    <lineage>
        <taxon>Bacteria</taxon>
        <taxon>Pseudomonadati</taxon>
        <taxon>Acidobacteriota</taxon>
        <taxon>Terriglobia</taxon>
        <taxon>Terriglobales</taxon>
        <taxon>Acidobacteriaceae</taxon>
        <taxon>Tunturiibacter</taxon>
    </lineage>
</organism>
<gene>
    <name evidence="9" type="ORF">HDF14_001377</name>
</gene>
<dbReference type="GO" id="GO:0046872">
    <property type="term" value="F:metal ion binding"/>
    <property type="evidence" value="ECO:0007669"/>
    <property type="project" value="UniProtKB-KW"/>
</dbReference>
<feature type="binding site" evidence="6">
    <location>
        <position position="97"/>
    </location>
    <ligand>
        <name>[4Fe-4S] cluster</name>
        <dbReference type="ChEBI" id="CHEBI:49883"/>
        <note>4Fe-4S-S-AdoMet</note>
    </ligand>
</feature>
<feature type="binding site" evidence="6">
    <location>
        <position position="100"/>
    </location>
    <ligand>
        <name>[4Fe-4S] cluster</name>
        <dbReference type="ChEBI" id="CHEBI:49883"/>
        <note>4Fe-4S-S-AdoMet</note>
    </ligand>
</feature>
<dbReference type="Pfam" id="PF19288">
    <property type="entry name" value="CofH_C"/>
    <property type="match status" value="1"/>
</dbReference>
<dbReference type="InterPro" id="IPR013785">
    <property type="entry name" value="Aldolase_TIM"/>
</dbReference>
<name>A0A9X0U2V8_9BACT</name>
<keyword evidence="1 6" id="KW-0004">4Fe-4S</keyword>
<dbReference type="RefSeq" id="WP_260698077.1">
    <property type="nucleotide sequence ID" value="NZ_JACHEB010000003.1"/>
</dbReference>
<dbReference type="GO" id="GO:0044689">
    <property type="term" value="F:7,8-didemethyl-8-hydroxy-5-deazariboflavin synthase activity"/>
    <property type="evidence" value="ECO:0007669"/>
    <property type="project" value="TreeGrafter"/>
</dbReference>
<dbReference type="InterPro" id="IPR045567">
    <property type="entry name" value="CofH/MnqC-like_C"/>
</dbReference>
<dbReference type="Proteomes" id="UP000535182">
    <property type="component" value="Unassembled WGS sequence"/>
</dbReference>
<dbReference type="Pfam" id="PF04055">
    <property type="entry name" value="Radical_SAM"/>
    <property type="match status" value="1"/>
</dbReference>
<dbReference type="SFLD" id="SFLDG01389">
    <property type="entry name" value="menaquinone_synthsis_involved"/>
    <property type="match status" value="1"/>
</dbReference>
<keyword evidence="2 6" id="KW-0949">S-adenosyl-L-methionine</keyword>
<dbReference type="SFLD" id="SFLDS00029">
    <property type="entry name" value="Radical_SAM"/>
    <property type="match status" value="1"/>
</dbReference>
<dbReference type="InterPro" id="IPR034405">
    <property type="entry name" value="F420"/>
</dbReference>
<dbReference type="GO" id="GO:0051539">
    <property type="term" value="F:4 iron, 4 sulfur cluster binding"/>
    <property type="evidence" value="ECO:0007669"/>
    <property type="project" value="UniProtKB-KW"/>
</dbReference>
<feature type="binding site" evidence="7">
    <location>
        <position position="317"/>
    </location>
    <ligand>
        <name>(3R)-3-methyl-D-ornithine</name>
        <dbReference type="ChEBI" id="CHEBI:64642"/>
    </ligand>
</feature>
<keyword evidence="4 6" id="KW-0408">Iron</keyword>
<keyword evidence="5 6" id="KW-0411">Iron-sulfur</keyword>
<evidence type="ECO:0000256" key="7">
    <source>
        <dbReference type="PIRSR" id="PIRSR004762-2"/>
    </source>
</evidence>
<keyword evidence="9" id="KW-0560">Oxidoreductase</keyword>
<dbReference type="GO" id="GO:0016491">
    <property type="term" value="F:oxidoreductase activity"/>
    <property type="evidence" value="ECO:0007669"/>
    <property type="project" value="UniProtKB-KW"/>
</dbReference>
<dbReference type="PANTHER" id="PTHR43076:SF1">
    <property type="entry name" value="LIPOYL SYNTHASE 2"/>
    <property type="match status" value="1"/>
</dbReference>
<evidence type="ECO:0000259" key="8">
    <source>
        <dbReference type="PROSITE" id="PS51918"/>
    </source>
</evidence>
<keyword evidence="3" id="KW-0479">Metal-binding</keyword>
<feature type="binding site" evidence="6">
    <location>
        <position position="93"/>
    </location>
    <ligand>
        <name>[4Fe-4S] cluster</name>
        <dbReference type="ChEBI" id="CHEBI:49883"/>
        <note>4Fe-4S-S-AdoMet</note>
    </ligand>
</feature>
<dbReference type="PIRSF" id="PIRSF004762">
    <property type="entry name" value="CHP00423"/>
    <property type="match status" value="1"/>
</dbReference>
<comment type="caution">
    <text evidence="9">The sequence shown here is derived from an EMBL/GenBank/DDBJ whole genome shotgun (WGS) entry which is preliminary data.</text>
</comment>
<evidence type="ECO:0000256" key="4">
    <source>
        <dbReference type="ARBA" id="ARBA00023004"/>
    </source>
</evidence>
<evidence type="ECO:0000256" key="5">
    <source>
        <dbReference type="ARBA" id="ARBA00023014"/>
    </source>
</evidence>
<feature type="domain" description="Radical SAM core" evidence="8">
    <location>
        <begin position="79"/>
        <end position="313"/>
    </location>
</feature>
<dbReference type="InterPro" id="IPR058240">
    <property type="entry name" value="rSAM_sf"/>
</dbReference>
<dbReference type="PROSITE" id="PS51918">
    <property type="entry name" value="RADICAL_SAM"/>
    <property type="match status" value="1"/>
</dbReference>
<dbReference type="InterPro" id="IPR007197">
    <property type="entry name" value="rSAM"/>
</dbReference>
<evidence type="ECO:0000256" key="2">
    <source>
        <dbReference type="ARBA" id="ARBA00022691"/>
    </source>
</evidence>
<dbReference type="AlphaFoldDB" id="A0A9X0U2V8"/>
<dbReference type="EC" id="1.21.98.1" evidence="9"/>
<proteinExistence type="predicted"/>
<evidence type="ECO:0000313" key="10">
    <source>
        <dbReference type="Proteomes" id="UP000535182"/>
    </source>
</evidence>
<comment type="cofactor">
    <cofactor evidence="6">
        <name>[4Fe-4S] cluster</name>
        <dbReference type="ChEBI" id="CHEBI:49883"/>
    </cofactor>
    <text evidence="6">Binds 1 [4Fe-4S] cluster. The cluster is coordinated with 3 cysteines and an exchangeable S-adenosyl-L-methionine.</text>
</comment>
<keyword evidence="10" id="KW-1185">Reference proteome</keyword>
<dbReference type="Gene3D" id="3.20.20.70">
    <property type="entry name" value="Aldolase class I"/>
    <property type="match status" value="1"/>
</dbReference>
<dbReference type="PANTHER" id="PTHR43076">
    <property type="entry name" value="FO SYNTHASE (COFH)"/>
    <property type="match status" value="1"/>
</dbReference>
<evidence type="ECO:0000256" key="6">
    <source>
        <dbReference type="PIRSR" id="PIRSR004762-1"/>
    </source>
</evidence>
<feature type="binding site" evidence="7">
    <location>
        <position position="276"/>
    </location>
    <ligand>
        <name>S-adenosyl-L-methionine</name>
        <dbReference type="ChEBI" id="CHEBI:59789"/>
    </ligand>
</feature>
<evidence type="ECO:0000256" key="3">
    <source>
        <dbReference type="ARBA" id="ARBA00022723"/>
    </source>
</evidence>
<dbReference type="EMBL" id="JACHEB010000003">
    <property type="protein sequence ID" value="MBB5327771.1"/>
    <property type="molecule type" value="Genomic_DNA"/>
</dbReference>
<evidence type="ECO:0000256" key="1">
    <source>
        <dbReference type="ARBA" id="ARBA00022485"/>
    </source>
</evidence>
<protein>
    <submittedName>
        <fullName evidence="9">Cyclic dehypoxanthinyl futalosine synthase</fullName>
        <ecNumber evidence="9">1.21.98.1</ecNumber>
    </submittedName>
</protein>
<dbReference type="SFLD" id="SFLDG01064">
    <property type="entry name" value="F420__menaquinone_cofactor_bio"/>
    <property type="match status" value="1"/>
</dbReference>
<sequence>MADLWDGEWSGGAWAHYTRRMIQTTAPVGMTFSEIAAKVAEGARIGQDDARWLWLNASDSELSSLAASVRRRFHAPGSCTYMVMRIINYTNVCVAQCDYCAFYKLPSEDGGYVLSHEAVFAKLDELLTLGGDLAAFNGGFNPHLPLGYYCDLFAAIRARYGEALEFYALTIAEFMYLADHARLSHAQAAERLKDAGVRWITGGGSEILTENFRSRHSKFKYTVAQYFEAQRAIVDAGLKTTATMVIGFDENLDERLEHLERTRQFQDQTGGLASFLCWTFKPYFTQIGGIEITTAEYLRHLALCRIYLDNIPRIRTSVLTQNQQALEGLNYGADDFDLPIEDEVTQKAGATISLDFDRILGYARELGYSPAYRHVSLGRPPWNMGS</sequence>
<accession>A0A9X0U2V8</accession>
<dbReference type="CDD" id="cd01335">
    <property type="entry name" value="Radical_SAM"/>
    <property type="match status" value="1"/>
</dbReference>
<evidence type="ECO:0000313" key="9">
    <source>
        <dbReference type="EMBL" id="MBB5327771.1"/>
    </source>
</evidence>
<feature type="binding site" evidence="7">
    <location>
        <position position="206"/>
    </location>
    <ligand>
        <name>S-adenosyl-L-methionine</name>
        <dbReference type="ChEBI" id="CHEBI:59789"/>
    </ligand>
</feature>